<evidence type="ECO:0000313" key="4">
    <source>
        <dbReference type="Proteomes" id="UP001242811"/>
    </source>
</evidence>
<reference evidence="3 4" key="1">
    <citation type="submission" date="2023-07" db="EMBL/GenBank/DDBJ databases">
        <title>Genomic Encyclopedia of Type Strains, Phase IV (KMG-IV): sequencing the most valuable type-strain genomes for metagenomic binning, comparative biology and taxonomic classification.</title>
        <authorList>
            <person name="Goeker M."/>
        </authorList>
    </citation>
    <scope>NUCLEOTIDE SEQUENCE [LARGE SCALE GENOMIC DNA]</scope>
    <source>
        <strain evidence="3 4">DSM 14914</strain>
    </source>
</reference>
<dbReference type="InterPro" id="IPR009061">
    <property type="entry name" value="DNA-bd_dom_put_sf"/>
</dbReference>
<dbReference type="PROSITE" id="PS50937">
    <property type="entry name" value="HTH_MERR_2"/>
    <property type="match status" value="1"/>
</dbReference>
<dbReference type="CDD" id="cd01109">
    <property type="entry name" value="HTH_YyaN"/>
    <property type="match status" value="1"/>
</dbReference>
<dbReference type="Gene3D" id="1.10.1660.10">
    <property type="match status" value="1"/>
</dbReference>
<evidence type="ECO:0000256" key="1">
    <source>
        <dbReference type="ARBA" id="ARBA00023125"/>
    </source>
</evidence>
<dbReference type="PANTHER" id="PTHR30204:SF98">
    <property type="entry name" value="HTH-TYPE TRANSCRIPTIONAL REGULATOR ADHR"/>
    <property type="match status" value="1"/>
</dbReference>
<keyword evidence="4" id="KW-1185">Reference proteome</keyword>
<keyword evidence="1 3" id="KW-0238">DNA-binding</keyword>
<organism evidence="3 4">
    <name type="scientific">Paenibacillus brasilensis</name>
    <dbReference type="NCBI Taxonomy" id="128574"/>
    <lineage>
        <taxon>Bacteria</taxon>
        <taxon>Bacillati</taxon>
        <taxon>Bacillota</taxon>
        <taxon>Bacilli</taxon>
        <taxon>Bacillales</taxon>
        <taxon>Paenibacillaceae</taxon>
        <taxon>Paenibacillus</taxon>
    </lineage>
</organism>
<dbReference type="Proteomes" id="UP001242811">
    <property type="component" value="Unassembled WGS sequence"/>
</dbReference>
<name>A0ABU0KZA4_9BACL</name>
<feature type="domain" description="HTH merR-type" evidence="2">
    <location>
        <begin position="4"/>
        <end position="73"/>
    </location>
</feature>
<accession>A0ABU0KZA4</accession>
<dbReference type="InterPro" id="IPR047057">
    <property type="entry name" value="MerR_fam"/>
</dbReference>
<dbReference type="SMART" id="SM00422">
    <property type="entry name" value="HTH_MERR"/>
    <property type="match status" value="1"/>
</dbReference>
<evidence type="ECO:0000313" key="3">
    <source>
        <dbReference type="EMBL" id="MDQ0494624.1"/>
    </source>
</evidence>
<protein>
    <submittedName>
        <fullName evidence="3">DNA-binding transcriptional MerR regulator</fullName>
    </submittedName>
</protein>
<dbReference type="PRINTS" id="PR00040">
    <property type="entry name" value="HTHMERR"/>
</dbReference>
<sequence>MNNSLTIRQVAALTGLSVHTLRYYEQIGLLTSIDRNEHGHRCFTSEDVTWIKFINRLKATGMTLTNMLEIAELKRKGDPTLTARRILLEEHYSEVQKALMELQTNLHLLAEKITTYKELENRHALKQKLNEQPTDRSTE</sequence>
<evidence type="ECO:0000259" key="2">
    <source>
        <dbReference type="PROSITE" id="PS50937"/>
    </source>
</evidence>
<gene>
    <name evidence="3" type="ORF">QOZ95_002790</name>
</gene>
<dbReference type="PANTHER" id="PTHR30204">
    <property type="entry name" value="REDOX-CYCLING DRUG-SENSING TRANSCRIPTIONAL ACTIVATOR SOXR"/>
    <property type="match status" value="1"/>
</dbReference>
<dbReference type="RefSeq" id="WP_152381295.1">
    <property type="nucleotide sequence ID" value="NZ_CP045298.1"/>
</dbReference>
<dbReference type="EMBL" id="JAUSWA010000015">
    <property type="protein sequence ID" value="MDQ0494624.1"/>
    <property type="molecule type" value="Genomic_DNA"/>
</dbReference>
<dbReference type="SUPFAM" id="SSF46955">
    <property type="entry name" value="Putative DNA-binding domain"/>
    <property type="match status" value="1"/>
</dbReference>
<dbReference type="Pfam" id="PF13411">
    <property type="entry name" value="MerR_1"/>
    <property type="match status" value="1"/>
</dbReference>
<comment type="caution">
    <text evidence="3">The sequence shown here is derived from an EMBL/GenBank/DDBJ whole genome shotgun (WGS) entry which is preliminary data.</text>
</comment>
<dbReference type="InterPro" id="IPR000551">
    <property type="entry name" value="MerR-type_HTH_dom"/>
</dbReference>
<dbReference type="GO" id="GO:0003677">
    <property type="term" value="F:DNA binding"/>
    <property type="evidence" value="ECO:0007669"/>
    <property type="project" value="UniProtKB-KW"/>
</dbReference>
<proteinExistence type="predicted"/>